<accession>D7WBE6</accession>
<comment type="caution">
    <text evidence="1">The sequence shown here is derived from an EMBL/GenBank/DDBJ whole genome shotgun (WGS) entry which is preliminary data.</text>
</comment>
<dbReference type="Pfam" id="PF01899">
    <property type="entry name" value="MNHE"/>
    <property type="match status" value="1"/>
</dbReference>
<organism evidence="1 2">
    <name type="scientific">Corynebacterium genitalium ATCC 33030</name>
    <dbReference type="NCBI Taxonomy" id="585529"/>
    <lineage>
        <taxon>Bacteria</taxon>
        <taxon>Bacillati</taxon>
        <taxon>Actinomycetota</taxon>
        <taxon>Actinomycetes</taxon>
        <taxon>Mycobacteriales</taxon>
        <taxon>Corynebacteriaceae</taxon>
        <taxon>Corynebacterium</taxon>
    </lineage>
</organism>
<name>D7WBE6_9CORY</name>
<proteinExistence type="predicted"/>
<dbReference type="HOGENOM" id="CLU_086615_5_1_11"/>
<dbReference type="STRING" id="585529.HMPREF0291_10435"/>
<dbReference type="Proteomes" id="UP000004208">
    <property type="component" value="Unassembled WGS sequence"/>
</dbReference>
<dbReference type="AlphaFoldDB" id="D7WBE6"/>
<dbReference type="EMBL" id="ACLJ02000001">
    <property type="protein sequence ID" value="EFK55177.1"/>
    <property type="molecule type" value="Genomic_DNA"/>
</dbReference>
<reference evidence="1" key="1">
    <citation type="submission" date="2010-06" db="EMBL/GenBank/DDBJ databases">
        <authorList>
            <person name="Muzny D."/>
            <person name="Qin X."/>
            <person name="Buhay C."/>
            <person name="Dugan-Rocha S."/>
            <person name="Ding Y."/>
            <person name="Chen G."/>
            <person name="Hawes A."/>
            <person name="Holder M."/>
            <person name="Jhangiani S."/>
            <person name="Johnson A."/>
            <person name="Khan Z."/>
            <person name="Li Z."/>
            <person name="Liu W."/>
            <person name="Liu X."/>
            <person name="Perez L."/>
            <person name="Shen H."/>
            <person name="Wang Q."/>
            <person name="Watt J."/>
            <person name="Xi L."/>
            <person name="Xin Y."/>
            <person name="Zhou J."/>
            <person name="Deng J."/>
            <person name="Jiang H."/>
            <person name="Liu Y."/>
            <person name="Qu J."/>
            <person name="Song X.-Z."/>
            <person name="Zhang L."/>
            <person name="Villasana D."/>
            <person name="Johnson A."/>
            <person name="Liu J."/>
            <person name="Liyanage D."/>
            <person name="Lorensuhewa L."/>
            <person name="Robinson T."/>
            <person name="Song A."/>
            <person name="Song B.-B."/>
            <person name="Dinh H."/>
            <person name="Thornton R."/>
            <person name="Coyle M."/>
            <person name="Francisco L."/>
            <person name="Jackson L."/>
            <person name="Javaid M."/>
            <person name="Korchina V."/>
            <person name="Kovar C."/>
            <person name="Mata R."/>
            <person name="Mathew T."/>
            <person name="Ngo R."/>
            <person name="Nguyen L."/>
            <person name="Nguyen N."/>
            <person name="Okwuonu G."/>
            <person name="Ongeri F."/>
            <person name="Pham C."/>
            <person name="Simmons D."/>
            <person name="Wilczek-Boney K."/>
            <person name="Hale W."/>
            <person name="Jakkamsetti A."/>
            <person name="Pham P."/>
            <person name="Ruth R."/>
            <person name="San Lucas F."/>
            <person name="Warren J."/>
            <person name="Zhang J."/>
            <person name="Zhao Z."/>
            <person name="Zhou C."/>
            <person name="Zhu D."/>
            <person name="Lee S."/>
            <person name="Bess C."/>
            <person name="Blankenburg K."/>
            <person name="Forbes L."/>
            <person name="Fu Q."/>
            <person name="Gubbala S."/>
            <person name="Hirani K."/>
            <person name="Jayaseelan J.C."/>
            <person name="Lara F."/>
            <person name="Munidasa M."/>
            <person name="Palculict T."/>
            <person name="Patil S."/>
            <person name="Pu L.-L."/>
            <person name="Saada N."/>
            <person name="Tang L."/>
            <person name="Weissenberger G."/>
            <person name="Zhu Y."/>
            <person name="Hemphill L."/>
            <person name="Shang Y."/>
            <person name="Youmans B."/>
            <person name="Ayvaz T."/>
            <person name="Ross M."/>
            <person name="Santibanez J."/>
            <person name="Aqrawi P."/>
            <person name="Gross S."/>
            <person name="Joshi V."/>
            <person name="Fowler G."/>
            <person name="Nazareth L."/>
            <person name="Reid J."/>
            <person name="Worley K."/>
            <person name="Petrosino J."/>
            <person name="Highlander S."/>
            <person name="Gibbs R."/>
        </authorList>
    </citation>
    <scope>NUCLEOTIDE SEQUENCE [LARGE SCALE GENOMIC DNA]</scope>
    <source>
        <strain evidence="1">ATCC 33030</strain>
    </source>
</reference>
<sequence length="133" mass="14610">MSKIIHGIGYFFWIVKEIIVSGFNTAFTAFKPDAGLKPIVIYYPLRVTTDWELFWFSASITATPSTLAMGFREPAAADAPRILLVQSAFGDDATDVIKGLIDMEEHVSPAVKSTPLDVADVAWEPYVPKGDLT</sequence>
<gene>
    <name evidence="1" type="ORF">HMPREF0291_10435</name>
</gene>
<dbReference type="NCBIfam" id="NF009297">
    <property type="entry name" value="PRK12654.1"/>
    <property type="match status" value="1"/>
</dbReference>
<dbReference type="InterPro" id="IPR002758">
    <property type="entry name" value="Cation_antiport_E"/>
</dbReference>
<dbReference type="eggNOG" id="COG1863">
    <property type="taxonomic scope" value="Bacteria"/>
</dbReference>
<dbReference type="RefSeq" id="WP_005287245.1">
    <property type="nucleotide sequence ID" value="NZ_CM000961.1"/>
</dbReference>
<evidence type="ECO:0000313" key="2">
    <source>
        <dbReference type="Proteomes" id="UP000004208"/>
    </source>
</evidence>
<evidence type="ECO:0000313" key="1">
    <source>
        <dbReference type="EMBL" id="EFK55177.1"/>
    </source>
</evidence>
<keyword evidence="2" id="KW-1185">Reference proteome</keyword>
<dbReference type="GO" id="GO:0016020">
    <property type="term" value="C:membrane"/>
    <property type="evidence" value="ECO:0007669"/>
    <property type="project" value="InterPro"/>
</dbReference>
<protein>
    <submittedName>
        <fullName evidence="1">Monovalent cation/H+ antiporter subunit E</fullName>
    </submittedName>
</protein>
<dbReference type="GO" id="GO:0008324">
    <property type="term" value="F:monoatomic cation transmembrane transporter activity"/>
    <property type="evidence" value="ECO:0007669"/>
    <property type="project" value="InterPro"/>
</dbReference>